<dbReference type="Pfam" id="PF00005">
    <property type="entry name" value="ABC_tran"/>
    <property type="match status" value="1"/>
</dbReference>
<evidence type="ECO:0000313" key="8">
    <source>
        <dbReference type="Proteomes" id="UP000663444"/>
    </source>
</evidence>
<feature type="domain" description="ABC transporter" evidence="6">
    <location>
        <begin position="15"/>
        <end position="256"/>
    </location>
</feature>
<dbReference type="GO" id="GO:0016887">
    <property type="term" value="F:ATP hydrolysis activity"/>
    <property type="evidence" value="ECO:0007669"/>
    <property type="project" value="InterPro"/>
</dbReference>
<organism evidence="7 8">
    <name type="scientific">Azospira restricta</name>
    <dbReference type="NCBI Taxonomy" id="404405"/>
    <lineage>
        <taxon>Bacteria</taxon>
        <taxon>Pseudomonadati</taxon>
        <taxon>Pseudomonadota</taxon>
        <taxon>Betaproteobacteria</taxon>
        <taxon>Rhodocyclales</taxon>
        <taxon>Rhodocyclaceae</taxon>
        <taxon>Azospira</taxon>
    </lineage>
</organism>
<evidence type="ECO:0000256" key="1">
    <source>
        <dbReference type="ARBA" id="ARBA00022448"/>
    </source>
</evidence>
<name>A0A974SN94_9RHOO</name>
<feature type="region of interest" description="Disordered" evidence="5">
    <location>
        <begin position="261"/>
        <end position="292"/>
    </location>
</feature>
<dbReference type="GO" id="GO:0005524">
    <property type="term" value="F:ATP binding"/>
    <property type="evidence" value="ECO:0007669"/>
    <property type="project" value="UniProtKB-KW"/>
</dbReference>
<dbReference type="InterPro" id="IPR032823">
    <property type="entry name" value="BCA_ABC_TP_C"/>
</dbReference>
<gene>
    <name evidence="7" type="ORF">IWH25_17390</name>
</gene>
<accession>A0A974SN94</accession>
<dbReference type="InterPro" id="IPR051120">
    <property type="entry name" value="ABC_AA/LPS_Transport"/>
</dbReference>
<keyword evidence="2" id="KW-1003">Cell membrane</keyword>
<dbReference type="KEGG" id="ares:IWH25_17390"/>
<sequence>MEETPILANEHDYILETSGMTKEFRGFVAVNEVSLKVRRGHIHALIGPNGAGKTTCFNLLTKFLEPTRGEIRFNGSDITREAPERIARRGVVRSFQISAVFPNLSVLENVRIALQRKLGTSFHFWKAGRSLDRLNERAMELLAAVGLESYATMRTGDLPYGRKRALEIATTLALDPELLLLDEPTQGMGHEDVDRVMQLIKQVSANRTILMVEHNMKVVSGISDRITVLARGSILAEGAYAEVSANPSVIEAYMGSEAAALASPAGHEETPPAPASFAAPRGGQPALGAPQGGFLRGAALQEA</sequence>
<dbReference type="PANTHER" id="PTHR45772">
    <property type="entry name" value="CONSERVED COMPONENT OF ABC TRANSPORTER FOR NATURAL AMINO ACIDS-RELATED"/>
    <property type="match status" value="1"/>
</dbReference>
<dbReference type="AlphaFoldDB" id="A0A974SN94"/>
<evidence type="ECO:0000256" key="2">
    <source>
        <dbReference type="ARBA" id="ARBA00022475"/>
    </source>
</evidence>
<dbReference type="PROSITE" id="PS50893">
    <property type="entry name" value="ABC_TRANSPORTER_2"/>
    <property type="match status" value="1"/>
</dbReference>
<feature type="compositionally biased region" description="Low complexity" evidence="5">
    <location>
        <begin position="278"/>
        <end position="289"/>
    </location>
</feature>
<evidence type="ECO:0000313" key="7">
    <source>
        <dbReference type="EMBL" id="QRJ63490.1"/>
    </source>
</evidence>
<keyword evidence="3" id="KW-0547">Nucleotide-binding</keyword>
<keyword evidence="1" id="KW-0813">Transport</keyword>
<protein>
    <submittedName>
        <fullName evidence="7">ABC transporter ATP-binding protein</fullName>
    </submittedName>
</protein>
<keyword evidence="8" id="KW-1185">Reference proteome</keyword>
<dbReference type="InterPro" id="IPR003593">
    <property type="entry name" value="AAA+_ATPase"/>
</dbReference>
<dbReference type="EMBL" id="CP064781">
    <property type="protein sequence ID" value="QRJ63490.1"/>
    <property type="molecule type" value="Genomic_DNA"/>
</dbReference>
<evidence type="ECO:0000256" key="5">
    <source>
        <dbReference type="SAM" id="MobiDB-lite"/>
    </source>
</evidence>
<keyword evidence="2" id="KW-0472">Membrane</keyword>
<dbReference type="Gene3D" id="3.40.50.300">
    <property type="entry name" value="P-loop containing nucleotide triphosphate hydrolases"/>
    <property type="match status" value="1"/>
</dbReference>
<dbReference type="GO" id="GO:0005886">
    <property type="term" value="C:plasma membrane"/>
    <property type="evidence" value="ECO:0007669"/>
    <property type="project" value="TreeGrafter"/>
</dbReference>
<dbReference type="Proteomes" id="UP000663444">
    <property type="component" value="Chromosome"/>
</dbReference>
<evidence type="ECO:0000256" key="4">
    <source>
        <dbReference type="ARBA" id="ARBA00022840"/>
    </source>
</evidence>
<evidence type="ECO:0000259" key="6">
    <source>
        <dbReference type="PROSITE" id="PS50893"/>
    </source>
</evidence>
<dbReference type="FunFam" id="3.40.50.300:FF:000421">
    <property type="entry name" value="Branched-chain amino acid ABC transporter ATP-binding protein"/>
    <property type="match status" value="1"/>
</dbReference>
<evidence type="ECO:0000256" key="3">
    <source>
        <dbReference type="ARBA" id="ARBA00022741"/>
    </source>
</evidence>
<dbReference type="PANTHER" id="PTHR45772:SF3">
    <property type="entry name" value="ABC TRANSPORTER ATP-BINDING PROTEIN"/>
    <property type="match status" value="1"/>
</dbReference>
<dbReference type="SMART" id="SM00382">
    <property type="entry name" value="AAA"/>
    <property type="match status" value="1"/>
</dbReference>
<dbReference type="InterPro" id="IPR003439">
    <property type="entry name" value="ABC_transporter-like_ATP-bd"/>
</dbReference>
<dbReference type="CDD" id="cd03219">
    <property type="entry name" value="ABC_Mj1267_LivG_branched"/>
    <property type="match status" value="1"/>
</dbReference>
<proteinExistence type="predicted"/>
<keyword evidence="4 7" id="KW-0067">ATP-binding</keyword>
<dbReference type="Pfam" id="PF12399">
    <property type="entry name" value="BCA_ABC_TP_C"/>
    <property type="match status" value="1"/>
</dbReference>
<dbReference type="InterPro" id="IPR027417">
    <property type="entry name" value="P-loop_NTPase"/>
</dbReference>
<reference evidence="7" key="1">
    <citation type="submission" date="2020-11" db="EMBL/GenBank/DDBJ databases">
        <title>Azospira restricta DSM 18626 genome sequence.</title>
        <authorList>
            <person name="Moe W.M."/>
        </authorList>
    </citation>
    <scope>NUCLEOTIDE SEQUENCE</scope>
    <source>
        <strain evidence="7">DSM 18626</strain>
    </source>
</reference>
<dbReference type="SUPFAM" id="SSF52540">
    <property type="entry name" value="P-loop containing nucleoside triphosphate hydrolases"/>
    <property type="match status" value="1"/>
</dbReference>